<organism evidence="2 3">
    <name type="scientific">Deinococcus aerolatus</name>
    <dbReference type="NCBI Taxonomy" id="522487"/>
    <lineage>
        <taxon>Bacteria</taxon>
        <taxon>Thermotogati</taxon>
        <taxon>Deinococcota</taxon>
        <taxon>Deinococci</taxon>
        <taxon>Deinococcales</taxon>
        <taxon>Deinococcaceae</taxon>
        <taxon>Deinococcus</taxon>
    </lineage>
</organism>
<gene>
    <name evidence="2" type="ORF">GCM10010840_36930</name>
</gene>
<dbReference type="EMBL" id="BMOL01000055">
    <property type="protein sequence ID" value="GGL95465.1"/>
    <property type="molecule type" value="Genomic_DNA"/>
</dbReference>
<dbReference type="PANTHER" id="PTHR35201:SF4">
    <property type="entry name" value="BETA-PINACENE SYNTHASE-RELATED"/>
    <property type="match status" value="1"/>
</dbReference>
<sequence length="165" mass="18691">MLWEATNRASGAVPELETYLHRRPMTAGLKIDAVFIEVMDGVQLPSALRDHPAVQRLAELADRAVCWSNDVLSLEKELQEGDMHNLVQVLMQAHGLSVQAALDEAAQMYHMEIEEFLEVERMLPSFGVEEDGQVRQYAQLLKSRIGGILTWSRRSTRYQVAELTK</sequence>
<evidence type="ECO:0000256" key="1">
    <source>
        <dbReference type="RuleBase" id="RU366034"/>
    </source>
</evidence>
<dbReference type="Pfam" id="PF19086">
    <property type="entry name" value="Terpene_syn_C_2"/>
    <property type="match status" value="1"/>
</dbReference>
<keyword evidence="3" id="KW-1185">Reference proteome</keyword>
<protein>
    <recommendedName>
        <fullName evidence="1">Terpene synthase</fullName>
        <ecNumber evidence="1">4.2.3.-</ecNumber>
    </recommendedName>
</protein>
<dbReference type="EC" id="4.2.3.-" evidence="1"/>
<dbReference type="PANTHER" id="PTHR35201">
    <property type="entry name" value="TERPENE SYNTHASE"/>
    <property type="match status" value="1"/>
</dbReference>
<dbReference type="Proteomes" id="UP000639973">
    <property type="component" value="Unassembled WGS sequence"/>
</dbReference>
<comment type="cofactor">
    <cofactor evidence="1">
        <name>Mg(2+)</name>
        <dbReference type="ChEBI" id="CHEBI:18420"/>
    </cofactor>
</comment>
<comment type="caution">
    <text evidence="2">The sequence shown here is derived from an EMBL/GenBank/DDBJ whole genome shotgun (WGS) entry which is preliminary data.</text>
</comment>
<keyword evidence="1" id="KW-0479">Metal-binding</keyword>
<keyword evidence="1" id="KW-0460">Magnesium</keyword>
<proteinExistence type="inferred from homology"/>
<comment type="similarity">
    <text evidence="1">Belongs to the terpene synthase family.</text>
</comment>
<name>A0ABQ2GGN2_9DEIO</name>
<dbReference type="Gene3D" id="1.10.600.10">
    <property type="entry name" value="Farnesyl Diphosphate Synthase"/>
    <property type="match status" value="1"/>
</dbReference>
<evidence type="ECO:0000313" key="2">
    <source>
        <dbReference type="EMBL" id="GGL95465.1"/>
    </source>
</evidence>
<dbReference type="SUPFAM" id="SSF48576">
    <property type="entry name" value="Terpenoid synthases"/>
    <property type="match status" value="1"/>
</dbReference>
<accession>A0ABQ2GGN2</accession>
<dbReference type="InterPro" id="IPR034686">
    <property type="entry name" value="Terpene_cyclase-like_2"/>
</dbReference>
<dbReference type="InterPro" id="IPR008949">
    <property type="entry name" value="Isoprenoid_synthase_dom_sf"/>
</dbReference>
<keyword evidence="1" id="KW-0456">Lyase</keyword>
<evidence type="ECO:0000313" key="3">
    <source>
        <dbReference type="Proteomes" id="UP000639973"/>
    </source>
</evidence>
<reference evidence="3" key="1">
    <citation type="journal article" date="2019" name="Int. J. Syst. Evol. Microbiol.">
        <title>The Global Catalogue of Microorganisms (GCM) 10K type strain sequencing project: providing services to taxonomists for standard genome sequencing and annotation.</title>
        <authorList>
            <consortium name="The Broad Institute Genomics Platform"/>
            <consortium name="The Broad Institute Genome Sequencing Center for Infectious Disease"/>
            <person name="Wu L."/>
            <person name="Ma J."/>
        </authorList>
    </citation>
    <scope>NUCLEOTIDE SEQUENCE [LARGE SCALE GENOMIC DNA]</scope>
    <source>
        <strain evidence="3">JCM 15442</strain>
    </source>
</reference>